<dbReference type="InterPro" id="IPR016032">
    <property type="entry name" value="Sig_transdc_resp-reg_C-effctor"/>
</dbReference>
<proteinExistence type="predicted"/>
<evidence type="ECO:0000313" key="3">
    <source>
        <dbReference type="Proteomes" id="UP000463700"/>
    </source>
</evidence>
<gene>
    <name evidence="2" type="ORF">FSO04_45315</name>
</gene>
<dbReference type="SUPFAM" id="SSF55781">
    <property type="entry name" value="GAF domain-like"/>
    <property type="match status" value="1"/>
</dbReference>
<dbReference type="Gene3D" id="1.10.10.10">
    <property type="entry name" value="Winged helix-like DNA-binding domain superfamily/Winged helix DNA-binding domain"/>
    <property type="match status" value="1"/>
</dbReference>
<name>A0A6N6W0T6_9BURK</name>
<feature type="domain" description="HTH luxR-type" evidence="1">
    <location>
        <begin position="297"/>
        <end position="354"/>
    </location>
</feature>
<reference evidence="2 3" key="1">
    <citation type="journal article" date="2020" name="Int. J. Syst. Evol. Microbiol.">
        <title>Paraburkholderia madseniana sp. nov., a phenolic acid-degrading bacterium isolated from acidic forest soil.</title>
        <authorList>
            <person name="Wilhelm R.C."/>
            <person name="Murphy S.J.L."/>
            <person name="Feriancek N.M."/>
            <person name="Karasz D.C."/>
            <person name="DeRito C.M."/>
            <person name="Newman J.D."/>
            <person name="Buckley D.H."/>
        </authorList>
    </citation>
    <scope>NUCLEOTIDE SEQUENCE [LARGE SCALE GENOMIC DNA]</scope>
    <source>
        <strain evidence="2 3">RP11</strain>
    </source>
</reference>
<sequence length="365" mass="40967">MHQKNARARANIRQICLLNLGWEMLLPDFTRALRHTVDFNVCVFLWLSPTEPRIQHVWSNTVVPDRVANDFLVHFAHIEAESPHAGGLASFYERGPSVRLTPEWAGFSRTEMCNYIWKETGIHYGLSTVIPAADGRCLGHLMLHRERTARNFSKADIGFVEGLIPYVSHALSVDPSSEIEFADSIDSGMLLMDREGKIQYRSASALTLASMIENTGFVDLIGRFGVPGFIELVFRRLIDVGRPATTLPPRLQLTNRWGQFDIHAYWLDPMTPGDGLIAIRMERKEPKVLRLASAMQDAQFSAAQQRASLLLLQGKTNREIADALQITINSARDHVKAVLEKANCGTRHDLSSFLLSLPRRNTPSA</sequence>
<dbReference type="SUPFAM" id="SSF46894">
    <property type="entry name" value="C-terminal effector domain of the bipartite response regulators"/>
    <property type="match status" value="1"/>
</dbReference>
<evidence type="ECO:0000313" key="2">
    <source>
        <dbReference type="EMBL" id="KAE8753414.1"/>
    </source>
</evidence>
<accession>A0A6N6W0T6</accession>
<dbReference type="InterPro" id="IPR000792">
    <property type="entry name" value="Tscrpt_reg_LuxR_C"/>
</dbReference>
<comment type="caution">
    <text evidence="2">The sequence shown here is derived from an EMBL/GenBank/DDBJ whole genome shotgun (WGS) entry which is preliminary data.</text>
</comment>
<dbReference type="Proteomes" id="UP000463700">
    <property type="component" value="Unassembled WGS sequence"/>
</dbReference>
<protein>
    <recommendedName>
        <fullName evidence="1">HTH luxR-type domain-containing protein</fullName>
    </recommendedName>
</protein>
<dbReference type="GO" id="GO:0003677">
    <property type="term" value="F:DNA binding"/>
    <property type="evidence" value="ECO:0007669"/>
    <property type="project" value="InterPro"/>
</dbReference>
<dbReference type="AlphaFoldDB" id="A0A6N6W0T6"/>
<dbReference type="OrthoDB" id="9815744at2"/>
<dbReference type="SMART" id="SM00421">
    <property type="entry name" value="HTH_LUXR"/>
    <property type="match status" value="1"/>
</dbReference>
<organism evidence="2 3">
    <name type="scientific">Paraburkholderia madseniana</name>
    <dbReference type="NCBI Taxonomy" id="2599607"/>
    <lineage>
        <taxon>Bacteria</taxon>
        <taxon>Pseudomonadati</taxon>
        <taxon>Pseudomonadota</taxon>
        <taxon>Betaproteobacteria</taxon>
        <taxon>Burkholderiales</taxon>
        <taxon>Burkholderiaceae</taxon>
        <taxon>Paraburkholderia</taxon>
    </lineage>
</organism>
<dbReference type="InterPro" id="IPR036388">
    <property type="entry name" value="WH-like_DNA-bd_sf"/>
</dbReference>
<dbReference type="GO" id="GO:0006355">
    <property type="term" value="P:regulation of DNA-templated transcription"/>
    <property type="evidence" value="ECO:0007669"/>
    <property type="project" value="InterPro"/>
</dbReference>
<evidence type="ECO:0000259" key="1">
    <source>
        <dbReference type="SMART" id="SM00421"/>
    </source>
</evidence>
<dbReference type="EMBL" id="VOSW01000230">
    <property type="protein sequence ID" value="KAE8753414.1"/>
    <property type="molecule type" value="Genomic_DNA"/>
</dbReference>